<dbReference type="EMBL" id="JAPESX010000202">
    <property type="protein sequence ID" value="KAJ8122608.1"/>
    <property type="molecule type" value="Genomic_DNA"/>
</dbReference>
<evidence type="ECO:0000313" key="1">
    <source>
        <dbReference type="EMBL" id="KAJ8122608.1"/>
    </source>
</evidence>
<evidence type="ECO:0000313" key="2">
    <source>
        <dbReference type="Proteomes" id="UP001153334"/>
    </source>
</evidence>
<dbReference type="Proteomes" id="UP001153334">
    <property type="component" value="Unassembled WGS sequence"/>
</dbReference>
<reference evidence="1" key="1">
    <citation type="submission" date="2022-11" db="EMBL/GenBank/DDBJ databases">
        <title>Genome Sequence of Nemania bipapillata.</title>
        <authorList>
            <person name="Buettner E."/>
        </authorList>
    </citation>
    <scope>NUCLEOTIDE SEQUENCE</scope>
    <source>
        <strain evidence="1">CP14</strain>
    </source>
</reference>
<organism evidence="1 2">
    <name type="scientific">Nemania bipapillata</name>
    <dbReference type="NCBI Taxonomy" id="110536"/>
    <lineage>
        <taxon>Eukaryota</taxon>
        <taxon>Fungi</taxon>
        <taxon>Dikarya</taxon>
        <taxon>Ascomycota</taxon>
        <taxon>Pezizomycotina</taxon>
        <taxon>Sordariomycetes</taxon>
        <taxon>Xylariomycetidae</taxon>
        <taxon>Xylariales</taxon>
        <taxon>Xylariaceae</taxon>
        <taxon>Nemania</taxon>
    </lineage>
</organism>
<gene>
    <name evidence="1" type="ORF">ONZ43_g1240</name>
</gene>
<accession>A0ACC2J612</accession>
<protein>
    <submittedName>
        <fullName evidence="1">Uncharacterized protein</fullName>
    </submittedName>
</protein>
<keyword evidence="2" id="KW-1185">Reference proteome</keyword>
<comment type="caution">
    <text evidence="1">The sequence shown here is derived from an EMBL/GenBank/DDBJ whole genome shotgun (WGS) entry which is preliminary data.</text>
</comment>
<name>A0ACC2J612_9PEZI</name>
<sequence length="626" mass="69531">MTQVFDLPYDICYIISGYLDTRDDLLSWSRSCPHFSHLLAPILIRSARNDATAICRACEEGLVEIVKGLSKAGANFNVQRKQDATLRTRLWDTDAKEDRLQAEVSSLPWSPQTQEYASSQRKDVDDMAMWLRSHFFIRYKMVEFLEEYSDNIYTYDYEGFFGKSIRDEDAEPSCTSRPEGYWTPLHIAAARGNDELVSLLLDSGANINASSYLFCLCLNIRNLQATHLWTPLHTAMCHRRESTVKLLLSRGASTKVTNQGPGWNNRQFTALHSACTLGYLNAGRALIDGGYQTDMEVLDDRNMTPLAYAFFRGSWAMISFLLEHGADINAKFGPLNALGHACLLGYYTEAIRLLDLGATPEYEVGIDGQPIYFHLIAVAGAPALTSPRASSQEKSRLELLNRLIGYGIIDINQPAIDGATALMGASWFNRVDVVKALLHSGANVRAGRSDTESALMRALKAWNCLVPDKLKSRGDLLGTVQTLLKAMGETPTSRPADGVAASTDVNRSGTDDDDDDDDDIGNALVWLCRQGQEPVRDKLAVASLLLGYKRAVERANAKQNLVLKSFYAGSIDMADIILRNGFDPPSEEQIRRIEKNIKFYSAATQGWLRNTLLPLLPAPRPRPPTD</sequence>
<proteinExistence type="predicted"/>